<protein>
    <submittedName>
        <fullName evidence="1">Uncharacterized protein</fullName>
    </submittedName>
</protein>
<dbReference type="KEGG" id="xdo:XDD1_1627"/>
<name>A0A068QRT2_9GAMM</name>
<dbReference type="Proteomes" id="UP000032721">
    <property type="component" value="Chromosome"/>
</dbReference>
<evidence type="ECO:0000313" key="3">
    <source>
        <dbReference type="Proteomes" id="UP000032721"/>
    </source>
</evidence>
<dbReference type="EMBL" id="FO704550">
    <property type="protein sequence ID" value="CDG17326.1"/>
    <property type="molecule type" value="Genomic_DNA"/>
</dbReference>
<reference evidence="2 4" key="2">
    <citation type="submission" date="2019-07" db="EMBL/GenBank/DDBJ databases">
        <title>Genomic Encyclopedia of Type Strains, Phase I: the one thousand microbial genomes (KMG-I) project.</title>
        <authorList>
            <person name="Kyrpides N."/>
        </authorList>
    </citation>
    <scope>NUCLEOTIDE SEQUENCE [LARGE SCALE GENOMIC DNA]</scope>
    <source>
        <strain evidence="2 4">DSM 17909</strain>
    </source>
</reference>
<dbReference type="EMBL" id="VNHN01000001">
    <property type="protein sequence ID" value="TYP17225.1"/>
    <property type="molecule type" value="Genomic_DNA"/>
</dbReference>
<evidence type="ECO:0000313" key="1">
    <source>
        <dbReference type="EMBL" id="CDG17326.1"/>
    </source>
</evidence>
<proteinExistence type="predicted"/>
<gene>
    <name evidence="2" type="ORF">LY16_00107</name>
    <name evidence="1" type="ORF">XDD1_1627</name>
</gene>
<keyword evidence="4" id="KW-1185">Reference proteome</keyword>
<evidence type="ECO:0000313" key="4">
    <source>
        <dbReference type="Proteomes" id="UP000324170"/>
    </source>
</evidence>
<evidence type="ECO:0000313" key="2">
    <source>
        <dbReference type="EMBL" id="TYP17225.1"/>
    </source>
</evidence>
<dbReference type="Proteomes" id="UP000324170">
    <property type="component" value="Unassembled WGS sequence"/>
</dbReference>
<dbReference type="AlphaFoldDB" id="A0A068QRT2"/>
<sequence length="40" mass="4813">MLELTKKPWVLSHGKEFQRSLLIKKRAVTRCDRETTQLDR</sequence>
<organism evidence="1 3">
    <name type="scientific">Xenorhabdus doucetiae</name>
    <dbReference type="NCBI Taxonomy" id="351671"/>
    <lineage>
        <taxon>Bacteria</taxon>
        <taxon>Pseudomonadati</taxon>
        <taxon>Pseudomonadota</taxon>
        <taxon>Gammaproteobacteria</taxon>
        <taxon>Enterobacterales</taxon>
        <taxon>Morganellaceae</taxon>
        <taxon>Xenorhabdus</taxon>
    </lineage>
</organism>
<dbReference type="HOGENOM" id="CLU_3298817_0_0_6"/>
<reference evidence="1 3" key="1">
    <citation type="submission" date="2013-07" db="EMBL/GenBank/DDBJ databases">
        <authorList>
            <person name="Genoscope - CEA"/>
        </authorList>
    </citation>
    <scope>NUCLEOTIDE SEQUENCE [LARGE SCALE GENOMIC DNA]</scope>
    <source>
        <strain evidence="1">FRM16</strain>
        <strain evidence="3">FRM16 / DSM 17909</strain>
    </source>
</reference>
<accession>A0A068QRT2</accession>